<dbReference type="EMBL" id="CP036455">
    <property type="protein sequence ID" value="QBI52635.1"/>
    <property type="molecule type" value="Genomic_DNA"/>
</dbReference>
<gene>
    <name evidence="3" type="ORF">EKD16_04125</name>
</gene>
<dbReference type="KEGG" id="strr:EKD16_04125"/>
<keyword evidence="1" id="KW-0472">Membrane</keyword>
<keyword evidence="1" id="KW-1133">Transmembrane helix</keyword>
<feature type="transmembrane region" description="Helical" evidence="1">
    <location>
        <begin position="119"/>
        <end position="137"/>
    </location>
</feature>
<feature type="transmembrane region" description="Helical" evidence="1">
    <location>
        <begin position="38"/>
        <end position="58"/>
    </location>
</feature>
<evidence type="ECO:0000256" key="1">
    <source>
        <dbReference type="SAM" id="Phobius"/>
    </source>
</evidence>
<dbReference type="InterPro" id="IPR002656">
    <property type="entry name" value="Acyl_transf_3_dom"/>
</dbReference>
<evidence type="ECO:0000313" key="4">
    <source>
        <dbReference type="Proteomes" id="UP000292235"/>
    </source>
</evidence>
<proteinExistence type="predicted"/>
<feature type="transmembrane region" description="Helical" evidence="1">
    <location>
        <begin position="275"/>
        <end position="306"/>
    </location>
</feature>
<accession>A0A4P6PWZ5</accession>
<feature type="transmembrane region" description="Helical" evidence="1">
    <location>
        <begin position="326"/>
        <end position="346"/>
    </location>
</feature>
<protein>
    <recommendedName>
        <fullName evidence="2">Acyltransferase 3 domain-containing protein</fullName>
    </recommendedName>
</protein>
<feature type="transmembrane region" description="Helical" evidence="1">
    <location>
        <begin position="177"/>
        <end position="194"/>
    </location>
</feature>
<sequence>MAVCGVVLGHWLVTGLVRGEDGGLRTASPLQSMPDLAAASWLLNTLALFFFVGGCVAARGRRRSRERGERYGHWLRVRLARLARPVLLVAAVWGAALVLGALLGIPAETLRTGALLTLQPLWFIVVYAAVTALTPLAEAADRRWGAAAALLPAAAVAAVDLTRYGPWDRDPVFAEQLAYANVLTAWLFAHQLGVSWNSGRLSPSTGLALLLGGAAGLLALVHFGYPVSAVGVPGAERSNAAPPSLLIPALAAAQIGAAVLLRAPLERLLSRPAPWAAVAGLNLCALTVFCWHLTALVLVAAAGAQLGTIPGLTDAPDHPAWAAARLAWLLPIAAVLAAITAAARRFEDPWSRGALRRSAVRAAVALAAVGFVAAASTLLQ</sequence>
<dbReference type="GO" id="GO:0016747">
    <property type="term" value="F:acyltransferase activity, transferring groups other than amino-acyl groups"/>
    <property type="evidence" value="ECO:0007669"/>
    <property type="project" value="InterPro"/>
</dbReference>
<dbReference type="Proteomes" id="UP000292235">
    <property type="component" value="Chromosome"/>
</dbReference>
<reference evidence="3 4" key="1">
    <citation type="submission" date="2019-02" db="EMBL/GenBank/DDBJ databases">
        <authorList>
            <person name="Khodamoradi S."/>
            <person name="Hahnke R.L."/>
            <person name="Kaempfer P."/>
            <person name="Schumann P."/>
            <person name="Rohde M."/>
            <person name="Steinert M."/>
            <person name="Luzhetskyy A."/>
            <person name="Wink J."/>
            <person name="Ruckert C."/>
        </authorList>
    </citation>
    <scope>NUCLEOTIDE SEQUENCE [LARGE SCALE GENOMIC DNA]</scope>
    <source>
        <strain evidence="3 4">M2</strain>
    </source>
</reference>
<dbReference type="AlphaFoldDB" id="A0A4P6PWZ5"/>
<evidence type="ECO:0000313" key="3">
    <source>
        <dbReference type="EMBL" id="QBI52635.1"/>
    </source>
</evidence>
<feature type="transmembrane region" description="Helical" evidence="1">
    <location>
        <begin position="86"/>
        <end position="107"/>
    </location>
</feature>
<feature type="transmembrane region" description="Helical" evidence="1">
    <location>
        <begin position="206"/>
        <end position="225"/>
    </location>
</feature>
<feature type="transmembrane region" description="Helical" evidence="1">
    <location>
        <begin position="245"/>
        <end position="263"/>
    </location>
</feature>
<evidence type="ECO:0000259" key="2">
    <source>
        <dbReference type="Pfam" id="PF01757"/>
    </source>
</evidence>
<keyword evidence="4" id="KW-1185">Reference proteome</keyword>
<name>A0A4P6PWZ5_9ACTN</name>
<feature type="transmembrane region" description="Helical" evidence="1">
    <location>
        <begin position="144"/>
        <end position="165"/>
    </location>
</feature>
<feature type="transmembrane region" description="Helical" evidence="1">
    <location>
        <begin position="358"/>
        <end position="379"/>
    </location>
</feature>
<dbReference type="Pfam" id="PF01757">
    <property type="entry name" value="Acyl_transf_3"/>
    <property type="match status" value="1"/>
</dbReference>
<keyword evidence="1" id="KW-0812">Transmembrane</keyword>
<organism evidence="3 4">
    <name type="scientific">Streptomonospora litoralis</name>
    <dbReference type="NCBI Taxonomy" id="2498135"/>
    <lineage>
        <taxon>Bacteria</taxon>
        <taxon>Bacillati</taxon>
        <taxon>Actinomycetota</taxon>
        <taxon>Actinomycetes</taxon>
        <taxon>Streptosporangiales</taxon>
        <taxon>Nocardiopsidaceae</taxon>
        <taxon>Streptomonospora</taxon>
    </lineage>
</organism>
<feature type="domain" description="Acyltransferase 3" evidence="2">
    <location>
        <begin position="2"/>
        <end position="332"/>
    </location>
</feature>